<feature type="signal peptide" evidence="1">
    <location>
        <begin position="1"/>
        <end position="21"/>
    </location>
</feature>
<name>A0AAE9YRH0_9GAMM</name>
<keyword evidence="3" id="KW-1185">Reference proteome</keyword>
<evidence type="ECO:0000313" key="2">
    <source>
        <dbReference type="EMBL" id="WDD99073.1"/>
    </source>
</evidence>
<dbReference type="PROSITE" id="PS51257">
    <property type="entry name" value="PROKAR_LIPOPROTEIN"/>
    <property type="match status" value="1"/>
</dbReference>
<dbReference type="Proteomes" id="UP000032568">
    <property type="component" value="Chromosome"/>
</dbReference>
<evidence type="ECO:0000256" key="1">
    <source>
        <dbReference type="SAM" id="SignalP"/>
    </source>
</evidence>
<dbReference type="EMBL" id="CP059735">
    <property type="protein sequence ID" value="WDD99073.1"/>
    <property type="molecule type" value="Genomic_DNA"/>
</dbReference>
<reference evidence="2 3" key="2">
    <citation type="journal article" date="2022" name="Mar. Drugs">
        <title>Bioassay-Guided Fractionation Leads to the Detection of Cholic Acid Generated by the Rare Thalassomonas sp.</title>
        <authorList>
            <person name="Pheiffer F."/>
            <person name="Schneider Y.K."/>
            <person name="Hansen E.H."/>
            <person name="Andersen J.H."/>
            <person name="Isaksson J."/>
            <person name="Busche T."/>
            <person name="R C."/>
            <person name="Kalinowski J."/>
            <person name="Zyl L.V."/>
            <person name="Trindade M."/>
        </authorList>
    </citation>
    <scope>NUCLEOTIDE SEQUENCE [LARGE SCALE GENOMIC DNA]</scope>
    <source>
        <strain evidence="2 3">A5K-106</strain>
    </source>
</reference>
<dbReference type="KEGG" id="tact:SG35_028300"/>
<organism evidence="2 3">
    <name type="scientific">Thalassomonas actiniarum</name>
    <dbReference type="NCBI Taxonomy" id="485447"/>
    <lineage>
        <taxon>Bacteria</taxon>
        <taxon>Pseudomonadati</taxon>
        <taxon>Pseudomonadota</taxon>
        <taxon>Gammaproteobacteria</taxon>
        <taxon>Alteromonadales</taxon>
        <taxon>Colwelliaceae</taxon>
        <taxon>Thalassomonas</taxon>
    </lineage>
</organism>
<keyword evidence="1" id="KW-0732">Signal</keyword>
<proteinExistence type="predicted"/>
<accession>A0AAE9YRH0</accession>
<dbReference type="AlphaFoldDB" id="A0AAE9YRH0"/>
<dbReference type="RefSeq" id="WP_044834432.1">
    <property type="nucleotide sequence ID" value="NZ_CP059735.1"/>
</dbReference>
<evidence type="ECO:0000313" key="3">
    <source>
        <dbReference type="Proteomes" id="UP000032568"/>
    </source>
</evidence>
<sequence length="193" mass="21543">MKKTILLSTLFAGMMSACAHADTLYVGGTLHTLAKSDFVQSGDNYTAYIDVIGDNGQQLIFDIDGIVGGEGYQNISYREEIRGCNLWKNNIKGNDYSTCLQPRYVQVPVYDNDFRYMVELQVTCNGIAIGSDMDHKNELVNARVTDKYREVKLLVGKQRSTGGNCRQLKLQVKGLELESISYISMDVLVGETF</sequence>
<reference evidence="2 3" key="1">
    <citation type="journal article" date="2015" name="Genome Announc.">
        <title>Draft Genome Sequences of Marine Isolates of Thalassomonas viridans and Thalassomonas actiniarum.</title>
        <authorList>
            <person name="Olonade I."/>
            <person name="van Zyl L.J."/>
            <person name="Trindade M."/>
        </authorList>
    </citation>
    <scope>NUCLEOTIDE SEQUENCE [LARGE SCALE GENOMIC DNA]</scope>
    <source>
        <strain evidence="2 3">A5K-106</strain>
    </source>
</reference>
<gene>
    <name evidence="2" type="ORF">SG35_028300</name>
</gene>
<feature type="chain" id="PRO_5042139659" evidence="1">
    <location>
        <begin position="22"/>
        <end position="193"/>
    </location>
</feature>
<protein>
    <submittedName>
        <fullName evidence="2">Uncharacterized protein</fullName>
    </submittedName>
</protein>